<name>A0A2T8KVG9_9POAL</name>
<dbReference type="InterPro" id="IPR027417">
    <property type="entry name" value="P-loop_NTPase"/>
</dbReference>
<evidence type="ECO:0000256" key="2">
    <source>
        <dbReference type="ARBA" id="ARBA00023134"/>
    </source>
</evidence>
<keyword evidence="1" id="KW-0547">Nucleotide-binding</keyword>
<reference evidence="3" key="1">
    <citation type="submission" date="2018-04" db="EMBL/GenBank/DDBJ databases">
        <title>WGS assembly of Panicum hallii.</title>
        <authorList>
            <person name="Lovell J."/>
            <person name="Jenkins J."/>
            <person name="Lowry D."/>
            <person name="Mamidi S."/>
            <person name="Sreedasyam A."/>
            <person name="Weng X."/>
            <person name="Barry K."/>
            <person name="Bonette J."/>
            <person name="Campitelli B."/>
            <person name="Daum C."/>
            <person name="Gordon S."/>
            <person name="Gould B."/>
            <person name="Lipzen A."/>
            <person name="Macqueen A."/>
            <person name="Palacio-Mejia J."/>
            <person name="Plott C."/>
            <person name="Shakirov E."/>
            <person name="Shu S."/>
            <person name="Yoshinaga Y."/>
            <person name="Zane M."/>
            <person name="Rokhsar D."/>
            <person name="Grimwood J."/>
            <person name="Schmutz J."/>
            <person name="Juenger T."/>
        </authorList>
    </citation>
    <scope>NUCLEOTIDE SEQUENCE [LARGE SCALE GENOMIC DNA]</scope>
    <source>
        <strain evidence="3">FIL2</strain>
    </source>
</reference>
<dbReference type="EMBL" id="CM008046">
    <property type="protein sequence ID" value="PVH66165.1"/>
    <property type="molecule type" value="Genomic_DNA"/>
</dbReference>
<dbReference type="GO" id="GO:0005739">
    <property type="term" value="C:mitochondrion"/>
    <property type="evidence" value="ECO:0007669"/>
    <property type="project" value="TreeGrafter"/>
</dbReference>
<dbReference type="Gramene" id="PVH66165">
    <property type="protein sequence ID" value="PVH66165"/>
    <property type="gene ID" value="PAHAL_1G170000"/>
</dbReference>
<sequence>MDSAERAIRARLSLVDLILEVRVARVPASSAFEPLHLRRPVEPDGRQVYMLNKGDLAEAYEIKKWMAYMKKKRTCPCIAVNSHKRESTKEGSFCLEACEGTEVAPVACWGI</sequence>
<proteinExistence type="predicted"/>
<evidence type="ECO:0000256" key="1">
    <source>
        <dbReference type="ARBA" id="ARBA00022741"/>
    </source>
</evidence>
<dbReference type="AlphaFoldDB" id="A0A2T8KVG9"/>
<accession>A0A2T8KVG9</accession>
<dbReference type="GO" id="GO:0032543">
    <property type="term" value="P:mitochondrial translation"/>
    <property type="evidence" value="ECO:0007669"/>
    <property type="project" value="TreeGrafter"/>
</dbReference>
<protein>
    <submittedName>
        <fullName evidence="3">Uncharacterized protein</fullName>
    </submittedName>
</protein>
<dbReference type="PANTHER" id="PTHR45782">
    <property type="entry name" value="MITOCHONDRIAL RIBOSOME-ASSOCIATED GTPASE 1"/>
    <property type="match status" value="1"/>
</dbReference>
<evidence type="ECO:0000313" key="3">
    <source>
        <dbReference type="EMBL" id="PVH66165.1"/>
    </source>
</evidence>
<dbReference type="Proteomes" id="UP000243499">
    <property type="component" value="Chromosome 1"/>
</dbReference>
<organism evidence="3">
    <name type="scientific">Panicum hallii</name>
    <dbReference type="NCBI Taxonomy" id="206008"/>
    <lineage>
        <taxon>Eukaryota</taxon>
        <taxon>Viridiplantae</taxon>
        <taxon>Streptophyta</taxon>
        <taxon>Embryophyta</taxon>
        <taxon>Tracheophyta</taxon>
        <taxon>Spermatophyta</taxon>
        <taxon>Magnoliopsida</taxon>
        <taxon>Liliopsida</taxon>
        <taxon>Poales</taxon>
        <taxon>Poaceae</taxon>
        <taxon>PACMAD clade</taxon>
        <taxon>Panicoideae</taxon>
        <taxon>Panicodae</taxon>
        <taxon>Paniceae</taxon>
        <taxon>Panicinae</taxon>
        <taxon>Panicum</taxon>
        <taxon>Panicum sect. Panicum</taxon>
    </lineage>
</organism>
<dbReference type="Gene3D" id="3.40.50.300">
    <property type="entry name" value="P-loop containing nucleotide triphosphate hydrolases"/>
    <property type="match status" value="1"/>
</dbReference>
<dbReference type="PANTHER" id="PTHR45782:SF1">
    <property type="entry name" value="DAR GTPASE 2, MITOCHONDRIAL"/>
    <property type="match status" value="1"/>
</dbReference>
<keyword evidence="2" id="KW-0342">GTP-binding</keyword>
<gene>
    <name evidence="3" type="ORF">PAHAL_1G170000</name>
</gene>
<dbReference type="GO" id="GO:0005525">
    <property type="term" value="F:GTP binding"/>
    <property type="evidence" value="ECO:0007669"/>
    <property type="project" value="UniProtKB-KW"/>
</dbReference>
<dbReference type="GO" id="GO:0003924">
    <property type="term" value="F:GTPase activity"/>
    <property type="evidence" value="ECO:0007669"/>
    <property type="project" value="TreeGrafter"/>
</dbReference>